<dbReference type="GO" id="GO:0016125">
    <property type="term" value="P:sterol metabolic process"/>
    <property type="evidence" value="ECO:0007669"/>
    <property type="project" value="TreeGrafter"/>
</dbReference>
<dbReference type="GO" id="GO:0016132">
    <property type="term" value="P:brassinosteroid biosynthetic process"/>
    <property type="evidence" value="ECO:0007669"/>
    <property type="project" value="TreeGrafter"/>
</dbReference>
<keyword evidence="4" id="KW-0732">Signal</keyword>
<keyword evidence="1" id="KW-0479">Metal-binding</keyword>
<evidence type="ECO:0000313" key="6">
    <source>
        <dbReference type="Proteomes" id="UP000604825"/>
    </source>
</evidence>
<dbReference type="AlphaFoldDB" id="A0A811QNM7"/>
<keyword evidence="6" id="KW-1185">Reference proteome</keyword>
<organism evidence="5 6">
    <name type="scientific">Miscanthus lutarioriparius</name>
    <dbReference type="NCBI Taxonomy" id="422564"/>
    <lineage>
        <taxon>Eukaryota</taxon>
        <taxon>Viridiplantae</taxon>
        <taxon>Streptophyta</taxon>
        <taxon>Embryophyta</taxon>
        <taxon>Tracheophyta</taxon>
        <taxon>Spermatophyta</taxon>
        <taxon>Magnoliopsida</taxon>
        <taxon>Liliopsida</taxon>
        <taxon>Poales</taxon>
        <taxon>Poaceae</taxon>
        <taxon>PACMAD clade</taxon>
        <taxon>Panicoideae</taxon>
        <taxon>Andropogonodae</taxon>
        <taxon>Andropogoneae</taxon>
        <taxon>Saccharinae</taxon>
        <taxon>Miscanthus</taxon>
    </lineage>
</organism>
<name>A0A811QNM7_9POAL</name>
<dbReference type="PANTHER" id="PTHR24286">
    <property type="entry name" value="CYTOCHROME P450 26"/>
    <property type="match status" value="1"/>
</dbReference>
<dbReference type="EMBL" id="CAJGYO010000012">
    <property type="protein sequence ID" value="CAD6262642.1"/>
    <property type="molecule type" value="Genomic_DNA"/>
</dbReference>
<dbReference type="GO" id="GO:0004497">
    <property type="term" value="F:monooxygenase activity"/>
    <property type="evidence" value="ECO:0007669"/>
    <property type="project" value="InterPro"/>
</dbReference>
<proteinExistence type="predicted"/>
<dbReference type="InterPro" id="IPR001128">
    <property type="entry name" value="Cyt_P450"/>
</dbReference>
<evidence type="ECO:0000313" key="5">
    <source>
        <dbReference type="EMBL" id="CAD6262642.1"/>
    </source>
</evidence>
<dbReference type="Pfam" id="PF00067">
    <property type="entry name" value="p450"/>
    <property type="match status" value="1"/>
</dbReference>
<keyword evidence="3" id="KW-0812">Transmembrane</keyword>
<evidence type="ECO:0000256" key="3">
    <source>
        <dbReference type="SAM" id="Phobius"/>
    </source>
</evidence>
<feature type="transmembrane region" description="Helical" evidence="3">
    <location>
        <begin position="276"/>
        <end position="298"/>
    </location>
</feature>
<dbReference type="Gene3D" id="1.10.630.10">
    <property type="entry name" value="Cytochrome P450"/>
    <property type="match status" value="1"/>
</dbReference>
<dbReference type="PANTHER" id="PTHR24286:SF65">
    <property type="entry name" value="OS04G0570600 PROTEIN"/>
    <property type="match status" value="1"/>
</dbReference>
<sequence>MRLSGVAAFVLLMLLLLYAVHRWRNPRCSGRLPPGSMGLPLVGETLQFFSPEASLDVPRFVRHRLERYGPIFKTSLVGHPVVVSADEELNYMVFQQEGQLFQSWYPDSFVEILGRDNVGEQQGAMFKYLKNMVLRYFGPESLRESSMLRDVEHAVSSSLCTWSTLPAVELKEAVSTMVFDLSANKLLGLEPSRSKILRKSFFDFVRGLISFPLYLPGTAYYSCMKGQKNMQTIMLDLLRERLSTSTKKHSDLLDLIVEELQSEKTTIDERFAIDTLVALLFISFVTMAPTLTLAFKFLSYNPKVLKDLKEEHEEIIRSRENPNSRFTWEEYKSLRFTTLVVNELTRMSNVTPGIFRKTLTDVQVNGYTIPAGWMVMMSPMSIHLNPNFFDDPLDFNPWRWLHVDIHSNCLSRWKEIKGGEVSRKAVIMFPQGYQIQLIPRA</sequence>
<evidence type="ECO:0000256" key="1">
    <source>
        <dbReference type="ARBA" id="ARBA00022723"/>
    </source>
</evidence>
<dbReference type="GO" id="GO:0016705">
    <property type="term" value="F:oxidoreductase activity, acting on paired donors, with incorporation or reduction of molecular oxygen"/>
    <property type="evidence" value="ECO:0007669"/>
    <property type="project" value="InterPro"/>
</dbReference>
<dbReference type="GO" id="GO:0005506">
    <property type="term" value="F:iron ion binding"/>
    <property type="evidence" value="ECO:0007669"/>
    <property type="project" value="InterPro"/>
</dbReference>
<dbReference type="SUPFAM" id="SSF48264">
    <property type="entry name" value="Cytochrome P450"/>
    <property type="match status" value="1"/>
</dbReference>
<keyword evidence="3" id="KW-1133">Transmembrane helix</keyword>
<dbReference type="OrthoDB" id="1372046at2759"/>
<evidence type="ECO:0008006" key="7">
    <source>
        <dbReference type="Google" id="ProtNLM"/>
    </source>
</evidence>
<accession>A0A811QNM7</accession>
<keyword evidence="2" id="KW-0408">Iron</keyword>
<protein>
    <recommendedName>
        <fullName evidence="7">Cytochrome P450 87A3</fullName>
    </recommendedName>
</protein>
<evidence type="ECO:0000256" key="2">
    <source>
        <dbReference type="ARBA" id="ARBA00023004"/>
    </source>
</evidence>
<dbReference type="GO" id="GO:0020037">
    <property type="term" value="F:heme binding"/>
    <property type="evidence" value="ECO:0007669"/>
    <property type="project" value="InterPro"/>
</dbReference>
<feature type="signal peptide" evidence="4">
    <location>
        <begin position="1"/>
        <end position="22"/>
    </location>
</feature>
<dbReference type="InterPro" id="IPR036396">
    <property type="entry name" value="Cyt_P450_sf"/>
</dbReference>
<keyword evidence="3" id="KW-0472">Membrane</keyword>
<comment type="caution">
    <text evidence="5">The sequence shown here is derived from an EMBL/GenBank/DDBJ whole genome shotgun (WGS) entry which is preliminary data.</text>
</comment>
<dbReference type="Proteomes" id="UP000604825">
    <property type="component" value="Unassembled WGS sequence"/>
</dbReference>
<dbReference type="PRINTS" id="PR00463">
    <property type="entry name" value="EP450I"/>
</dbReference>
<feature type="chain" id="PRO_5032784853" description="Cytochrome P450 87A3" evidence="4">
    <location>
        <begin position="23"/>
        <end position="441"/>
    </location>
</feature>
<evidence type="ECO:0000256" key="4">
    <source>
        <dbReference type="SAM" id="SignalP"/>
    </source>
</evidence>
<gene>
    <name evidence="5" type="ORF">NCGR_LOCUS45978</name>
</gene>
<reference evidence="5" key="1">
    <citation type="submission" date="2020-10" db="EMBL/GenBank/DDBJ databases">
        <authorList>
            <person name="Han B."/>
            <person name="Lu T."/>
            <person name="Zhao Q."/>
            <person name="Huang X."/>
            <person name="Zhao Y."/>
        </authorList>
    </citation>
    <scope>NUCLEOTIDE SEQUENCE</scope>
</reference>
<dbReference type="GO" id="GO:0010268">
    <property type="term" value="P:brassinosteroid homeostasis"/>
    <property type="evidence" value="ECO:0007669"/>
    <property type="project" value="TreeGrafter"/>
</dbReference>
<dbReference type="InterPro" id="IPR002401">
    <property type="entry name" value="Cyt_P450_E_grp-I"/>
</dbReference>